<evidence type="ECO:0000256" key="5">
    <source>
        <dbReference type="SAM" id="MobiDB-lite"/>
    </source>
</evidence>
<sequence>MATNPKRRRVGSPTNETTPTALPAAAAAALKRRRQQRPPSPPAADRARRAPTRRSAKKPRAAPFPAKLFDMVSNHPDILRWNDASRELVIADPHRLTTELMPRFFTVTTGTGLVKSFARQLNYYGFHRVGSPRGPGGRARQSLDGGALVFANRNPRVATVNDLASLVRHEKPPARAAPISTPRVSEASSNEESARVVTPPACPGGPAPTPSDRPWTLDVGSLLREAAQAAASGAS</sequence>
<dbReference type="EMBL" id="CAKKNE010000005">
    <property type="protein sequence ID" value="CAH0376316.1"/>
    <property type="molecule type" value="Genomic_DNA"/>
</dbReference>
<organism evidence="7 8">
    <name type="scientific">Pelagomonas calceolata</name>
    <dbReference type="NCBI Taxonomy" id="35677"/>
    <lineage>
        <taxon>Eukaryota</taxon>
        <taxon>Sar</taxon>
        <taxon>Stramenopiles</taxon>
        <taxon>Ochrophyta</taxon>
        <taxon>Pelagophyceae</taxon>
        <taxon>Pelagomonadales</taxon>
        <taxon>Pelagomonadaceae</taxon>
        <taxon>Pelagomonas</taxon>
    </lineage>
</organism>
<keyword evidence="8" id="KW-1185">Reference proteome</keyword>
<dbReference type="GO" id="GO:0043565">
    <property type="term" value="F:sequence-specific DNA binding"/>
    <property type="evidence" value="ECO:0007669"/>
    <property type="project" value="InterPro"/>
</dbReference>
<feature type="compositionally biased region" description="Basic residues" evidence="5">
    <location>
        <begin position="49"/>
        <end position="60"/>
    </location>
</feature>
<feature type="region of interest" description="Disordered" evidence="5">
    <location>
        <begin position="1"/>
        <end position="64"/>
    </location>
</feature>
<dbReference type="InterPro" id="IPR036388">
    <property type="entry name" value="WH-like_DNA-bd_sf"/>
</dbReference>
<dbReference type="Pfam" id="PF00447">
    <property type="entry name" value="HSF_DNA-bind"/>
    <property type="match status" value="1"/>
</dbReference>
<dbReference type="InterPro" id="IPR036390">
    <property type="entry name" value="WH_DNA-bd_sf"/>
</dbReference>
<comment type="subcellular location">
    <subcellularLocation>
        <location evidence="1">Nucleus</location>
    </subcellularLocation>
</comment>
<feature type="region of interest" description="Disordered" evidence="5">
    <location>
        <begin position="170"/>
        <end position="220"/>
    </location>
</feature>
<dbReference type="SMART" id="SM00415">
    <property type="entry name" value="HSF"/>
    <property type="match status" value="1"/>
</dbReference>
<evidence type="ECO:0000256" key="1">
    <source>
        <dbReference type="ARBA" id="ARBA00004123"/>
    </source>
</evidence>
<dbReference type="Proteomes" id="UP000789595">
    <property type="component" value="Unassembled WGS sequence"/>
</dbReference>
<dbReference type="PANTHER" id="PTHR10015:SF427">
    <property type="entry name" value="HEAT SHOCK FACTOR PROTEIN"/>
    <property type="match status" value="1"/>
</dbReference>
<evidence type="ECO:0000256" key="2">
    <source>
        <dbReference type="ARBA" id="ARBA00023125"/>
    </source>
</evidence>
<evidence type="ECO:0000256" key="3">
    <source>
        <dbReference type="ARBA" id="ARBA00023242"/>
    </source>
</evidence>
<accession>A0A8J2X5M2</accession>
<name>A0A8J2X5M2_9STRA</name>
<evidence type="ECO:0000313" key="7">
    <source>
        <dbReference type="EMBL" id="CAH0376316.1"/>
    </source>
</evidence>
<feature type="compositionally biased region" description="Low complexity" evidence="5">
    <location>
        <begin position="17"/>
        <end position="29"/>
    </location>
</feature>
<feature type="compositionally biased region" description="Basic residues" evidence="5">
    <location>
        <begin position="1"/>
        <end position="10"/>
    </location>
</feature>
<gene>
    <name evidence="7" type="ORF">PECAL_5P08900</name>
</gene>
<keyword evidence="3" id="KW-0539">Nucleus</keyword>
<dbReference type="PANTHER" id="PTHR10015">
    <property type="entry name" value="HEAT SHOCK TRANSCRIPTION FACTOR"/>
    <property type="match status" value="1"/>
</dbReference>
<feature type="compositionally biased region" description="Polar residues" evidence="5">
    <location>
        <begin position="182"/>
        <end position="191"/>
    </location>
</feature>
<evidence type="ECO:0000259" key="6">
    <source>
        <dbReference type="SMART" id="SM00415"/>
    </source>
</evidence>
<dbReference type="SUPFAM" id="SSF46785">
    <property type="entry name" value="Winged helix' DNA-binding domain"/>
    <property type="match status" value="1"/>
</dbReference>
<feature type="domain" description="HSF-type DNA-binding" evidence="6">
    <location>
        <begin position="60"/>
        <end position="169"/>
    </location>
</feature>
<dbReference type="AlphaFoldDB" id="A0A8J2X5M2"/>
<evidence type="ECO:0000256" key="4">
    <source>
        <dbReference type="RuleBase" id="RU004020"/>
    </source>
</evidence>
<keyword evidence="2" id="KW-0238">DNA-binding</keyword>
<dbReference type="GO" id="GO:0003700">
    <property type="term" value="F:DNA-binding transcription factor activity"/>
    <property type="evidence" value="ECO:0007669"/>
    <property type="project" value="InterPro"/>
</dbReference>
<dbReference type="Gene3D" id="1.10.10.10">
    <property type="entry name" value="Winged helix-like DNA-binding domain superfamily/Winged helix DNA-binding domain"/>
    <property type="match status" value="1"/>
</dbReference>
<feature type="compositionally biased region" description="Pro residues" evidence="5">
    <location>
        <begin position="200"/>
        <end position="211"/>
    </location>
</feature>
<evidence type="ECO:0000313" key="8">
    <source>
        <dbReference type="Proteomes" id="UP000789595"/>
    </source>
</evidence>
<dbReference type="InterPro" id="IPR000232">
    <property type="entry name" value="HSF_DNA-bd"/>
</dbReference>
<protein>
    <recommendedName>
        <fullName evidence="6">HSF-type DNA-binding domain-containing protein</fullName>
    </recommendedName>
</protein>
<dbReference type="GO" id="GO:0005634">
    <property type="term" value="C:nucleus"/>
    <property type="evidence" value="ECO:0007669"/>
    <property type="project" value="UniProtKB-SubCell"/>
</dbReference>
<comment type="similarity">
    <text evidence="4">Belongs to the HSF family.</text>
</comment>
<dbReference type="OrthoDB" id="10663319at2759"/>
<proteinExistence type="inferred from homology"/>
<comment type="caution">
    <text evidence="7">The sequence shown here is derived from an EMBL/GenBank/DDBJ whole genome shotgun (WGS) entry which is preliminary data.</text>
</comment>
<reference evidence="7" key="1">
    <citation type="submission" date="2021-11" db="EMBL/GenBank/DDBJ databases">
        <authorList>
            <consortium name="Genoscope - CEA"/>
            <person name="William W."/>
        </authorList>
    </citation>
    <scope>NUCLEOTIDE SEQUENCE</scope>
</reference>